<comment type="caution">
    <text evidence="1">The sequence shown here is derived from an EMBL/GenBank/DDBJ whole genome shotgun (WGS) entry which is preliminary data.</text>
</comment>
<dbReference type="EMBL" id="VSSQ01058876">
    <property type="protein sequence ID" value="MPN12518.1"/>
    <property type="molecule type" value="Genomic_DNA"/>
</dbReference>
<sequence length="70" mass="8165">MAHCLRLVHGRKRLSQLPELSAQRYIHLTDEMADNIVKPFQLSLCLRRDKVVHTLADRHEGTLYRLADTL</sequence>
<organism evidence="1">
    <name type="scientific">bioreactor metagenome</name>
    <dbReference type="NCBI Taxonomy" id="1076179"/>
    <lineage>
        <taxon>unclassified sequences</taxon>
        <taxon>metagenomes</taxon>
        <taxon>ecological metagenomes</taxon>
    </lineage>
</organism>
<dbReference type="AlphaFoldDB" id="A0A645FDP3"/>
<evidence type="ECO:0000313" key="1">
    <source>
        <dbReference type="EMBL" id="MPN12518.1"/>
    </source>
</evidence>
<name>A0A645FDP3_9ZZZZ</name>
<gene>
    <name evidence="1" type="ORF">SDC9_159836</name>
</gene>
<proteinExistence type="predicted"/>
<reference evidence="1" key="1">
    <citation type="submission" date="2019-08" db="EMBL/GenBank/DDBJ databases">
        <authorList>
            <person name="Kucharzyk K."/>
            <person name="Murdoch R.W."/>
            <person name="Higgins S."/>
            <person name="Loffler F."/>
        </authorList>
    </citation>
    <scope>NUCLEOTIDE SEQUENCE</scope>
</reference>
<accession>A0A645FDP3</accession>
<protein>
    <submittedName>
        <fullName evidence="1">Uncharacterized protein</fullName>
    </submittedName>
</protein>